<feature type="transmembrane region" description="Helical" evidence="1">
    <location>
        <begin position="61"/>
        <end position="79"/>
    </location>
</feature>
<sequence>MKWKKLRVLFLSILVPLYTLSRFTDYKVIGNWSVGFMGSLIFILSLIILLKKFDRYSHKRVVLLSLFGLAVYSWSTFVSDPFISSKLNSRSFLMLKVDGQFFNAYFQPVGSYSGGQGNLTITKTHWIVPFLEKRKYYLHAIHEDLSSDFFEGEKVDTREVVKSLVKRAINE</sequence>
<reference evidence="2 3" key="1">
    <citation type="submission" date="2021-12" db="EMBL/GenBank/DDBJ databases">
        <title>Genome sequencing of bacteria with rrn-lacking chromosome and rrn-plasmid.</title>
        <authorList>
            <person name="Anda M."/>
            <person name="Iwasaki W."/>
        </authorList>
    </citation>
    <scope>NUCLEOTIDE SEQUENCE [LARGE SCALE GENOMIC DNA]</scope>
    <source>
        <strain evidence="2 3">DSM 100852</strain>
    </source>
</reference>
<dbReference type="AlphaFoldDB" id="A0AAU9DDW0"/>
<keyword evidence="1" id="KW-0472">Membrane</keyword>
<protein>
    <recommendedName>
        <fullName evidence="4">PH domain-containing protein</fullName>
    </recommendedName>
</protein>
<dbReference type="KEGG" id="fax:FUAX_38130"/>
<evidence type="ECO:0000313" key="3">
    <source>
        <dbReference type="Proteomes" id="UP001348817"/>
    </source>
</evidence>
<dbReference type="RefSeq" id="WP_338392879.1">
    <property type="nucleotide sequence ID" value="NZ_AP025314.1"/>
</dbReference>
<dbReference type="EMBL" id="AP025314">
    <property type="protein sequence ID" value="BDD11381.1"/>
    <property type="molecule type" value="Genomic_DNA"/>
</dbReference>
<evidence type="ECO:0000256" key="1">
    <source>
        <dbReference type="SAM" id="Phobius"/>
    </source>
</evidence>
<keyword evidence="1" id="KW-0812">Transmembrane</keyword>
<evidence type="ECO:0000313" key="2">
    <source>
        <dbReference type="EMBL" id="BDD11381.1"/>
    </source>
</evidence>
<keyword evidence="1" id="KW-1133">Transmembrane helix</keyword>
<keyword evidence="3" id="KW-1185">Reference proteome</keyword>
<proteinExistence type="predicted"/>
<organism evidence="2 3">
    <name type="scientific">Fulvitalea axinellae</name>
    <dbReference type="NCBI Taxonomy" id="1182444"/>
    <lineage>
        <taxon>Bacteria</taxon>
        <taxon>Pseudomonadati</taxon>
        <taxon>Bacteroidota</taxon>
        <taxon>Cytophagia</taxon>
        <taxon>Cytophagales</taxon>
        <taxon>Persicobacteraceae</taxon>
        <taxon>Fulvitalea</taxon>
    </lineage>
</organism>
<gene>
    <name evidence="2" type="ORF">FUAX_38130</name>
</gene>
<evidence type="ECO:0008006" key="4">
    <source>
        <dbReference type="Google" id="ProtNLM"/>
    </source>
</evidence>
<feature type="transmembrane region" description="Helical" evidence="1">
    <location>
        <begin position="29"/>
        <end position="49"/>
    </location>
</feature>
<accession>A0AAU9DDW0</accession>
<dbReference type="Proteomes" id="UP001348817">
    <property type="component" value="Chromosome"/>
</dbReference>
<name>A0AAU9DDW0_9BACT</name>